<dbReference type="AlphaFoldDB" id="A0A166EXH6"/>
<feature type="non-terminal residue" evidence="2">
    <location>
        <position position="127"/>
    </location>
</feature>
<gene>
    <name evidence="2" type="ORF">FIBSPDRAFT_866261</name>
</gene>
<dbReference type="Proteomes" id="UP000076532">
    <property type="component" value="Unassembled WGS sequence"/>
</dbReference>
<organism evidence="2 3">
    <name type="scientific">Athelia psychrophila</name>
    <dbReference type="NCBI Taxonomy" id="1759441"/>
    <lineage>
        <taxon>Eukaryota</taxon>
        <taxon>Fungi</taxon>
        <taxon>Dikarya</taxon>
        <taxon>Basidiomycota</taxon>
        <taxon>Agaricomycotina</taxon>
        <taxon>Agaricomycetes</taxon>
        <taxon>Agaricomycetidae</taxon>
        <taxon>Atheliales</taxon>
        <taxon>Atheliaceae</taxon>
        <taxon>Athelia</taxon>
    </lineage>
</organism>
<keyword evidence="1" id="KW-0732">Signal</keyword>
<sequence>MHIINILCLVNLNMPCAFSAWGISRFLNAVVLTPSSDYAQYQGAIDGELALPGLEELPSLRCESRRVLEKQLCNHASCAEHVHRPIDHPSSCPTLFHVAIASPLNLEWAMTLATWSLLRTTAIAFFT</sequence>
<evidence type="ECO:0000256" key="1">
    <source>
        <dbReference type="SAM" id="SignalP"/>
    </source>
</evidence>
<proteinExistence type="predicted"/>
<evidence type="ECO:0000313" key="2">
    <source>
        <dbReference type="EMBL" id="KZP16215.1"/>
    </source>
</evidence>
<feature type="signal peptide" evidence="1">
    <location>
        <begin position="1"/>
        <end position="19"/>
    </location>
</feature>
<name>A0A166EXH6_9AGAM</name>
<dbReference type="EMBL" id="KV417596">
    <property type="protein sequence ID" value="KZP16215.1"/>
    <property type="molecule type" value="Genomic_DNA"/>
</dbReference>
<reference evidence="2 3" key="1">
    <citation type="journal article" date="2016" name="Mol. Biol. Evol.">
        <title>Comparative Genomics of Early-Diverging Mushroom-Forming Fungi Provides Insights into the Origins of Lignocellulose Decay Capabilities.</title>
        <authorList>
            <person name="Nagy L.G."/>
            <person name="Riley R."/>
            <person name="Tritt A."/>
            <person name="Adam C."/>
            <person name="Daum C."/>
            <person name="Floudas D."/>
            <person name="Sun H."/>
            <person name="Yadav J.S."/>
            <person name="Pangilinan J."/>
            <person name="Larsson K.H."/>
            <person name="Matsuura K."/>
            <person name="Barry K."/>
            <person name="Labutti K."/>
            <person name="Kuo R."/>
            <person name="Ohm R.A."/>
            <person name="Bhattacharya S.S."/>
            <person name="Shirouzu T."/>
            <person name="Yoshinaga Y."/>
            <person name="Martin F.M."/>
            <person name="Grigoriev I.V."/>
            <person name="Hibbett D.S."/>
        </authorList>
    </citation>
    <scope>NUCLEOTIDE SEQUENCE [LARGE SCALE GENOMIC DNA]</scope>
    <source>
        <strain evidence="2 3">CBS 109695</strain>
    </source>
</reference>
<protein>
    <submittedName>
        <fullName evidence="2">Uncharacterized protein</fullName>
    </submittedName>
</protein>
<accession>A0A166EXH6</accession>
<keyword evidence="3" id="KW-1185">Reference proteome</keyword>
<feature type="chain" id="PRO_5007873015" evidence="1">
    <location>
        <begin position="20"/>
        <end position="127"/>
    </location>
</feature>
<evidence type="ECO:0000313" key="3">
    <source>
        <dbReference type="Proteomes" id="UP000076532"/>
    </source>
</evidence>